<dbReference type="PANTHER" id="PTHR10572:SF24">
    <property type="entry name" value="3-HYDROXY-3-METHYLGLUTARYL-COENZYME A REDUCTASE"/>
    <property type="match status" value="1"/>
</dbReference>
<evidence type="ECO:0000256" key="5">
    <source>
        <dbReference type="ARBA" id="ARBA00022857"/>
    </source>
</evidence>
<dbReference type="InterPro" id="IPR023282">
    <property type="entry name" value="HMG_CoA_Rdtase_N"/>
</dbReference>
<dbReference type="InterPro" id="IPR000731">
    <property type="entry name" value="SSD"/>
</dbReference>
<evidence type="ECO:0000256" key="1">
    <source>
        <dbReference type="ARBA" id="ARBA00004477"/>
    </source>
</evidence>
<dbReference type="FunFam" id="3.90.770.10:FF:000001">
    <property type="entry name" value="3-hydroxy-3-methylglutaryl coenzyme A reductase"/>
    <property type="match status" value="1"/>
</dbReference>
<dbReference type="Gene3D" id="3.30.70.420">
    <property type="entry name" value="Hydroxymethylglutaryl-CoA reductase, class I/II, NAD/NADP-binding domain"/>
    <property type="match status" value="1"/>
</dbReference>
<reference evidence="12 13" key="1">
    <citation type="submission" date="2016-06" db="EMBL/GenBank/DDBJ databases">
        <title>Evolution of pathogenesis and genome organization in the Tremellales.</title>
        <authorList>
            <person name="Cuomo C."/>
            <person name="Litvintseva A."/>
            <person name="Heitman J."/>
            <person name="Chen Y."/>
            <person name="Sun S."/>
            <person name="Springer D."/>
            <person name="Dromer F."/>
            <person name="Young S."/>
            <person name="Zeng Q."/>
            <person name="Chapman S."/>
            <person name="Gujja S."/>
            <person name="Saif S."/>
            <person name="Birren B."/>
        </authorList>
    </citation>
    <scope>NUCLEOTIDE SEQUENCE [LARGE SCALE GENOMIC DNA]</scope>
    <source>
        <strain evidence="12 13">ATCC 28783</strain>
    </source>
</reference>
<dbReference type="GO" id="GO:0005778">
    <property type="term" value="C:peroxisomal membrane"/>
    <property type="evidence" value="ECO:0007669"/>
    <property type="project" value="TreeGrafter"/>
</dbReference>
<dbReference type="GO" id="GO:0004420">
    <property type="term" value="F:hydroxymethylglutaryl-CoA reductase (NADPH) activity"/>
    <property type="evidence" value="ECO:0007669"/>
    <property type="project" value="UniProtKB-EC"/>
</dbReference>
<feature type="compositionally biased region" description="Low complexity" evidence="10">
    <location>
        <begin position="549"/>
        <end position="568"/>
    </location>
</feature>
<dbReference type="InParanoid" id="A0A4Q1BP88"/>
<dbReference type="FunFam" id="1.10.3270.10:FF:000001">
    <property type="entry name" value="3-hydroxy-3-methylglutaryl coenzyme A reductase"/>
    <property type="match status" value="1"/>
</dbReference>
<keyword evidence="6 9" id="KW-1133">Transmembrane helix</keyword>
<dbReference type="Gene3D" id="1.10.3270.10">
    <property type="entry name" value="HMGR, N-terminal domain"/>
    <property type="match status" value="1"/>
</dbReference>
<dbReference type="GO" id="GO:0008299">
    <property type="term" value="P:isoprenoid biosynthetic process"/>
    <property type="evidence" value="ECO:0007669"/>
    <property type="project" value="InterPro"/>
</dbReference>
<proteinExistence type="inferred from homology"/>
<dbReference type="EC" id="1.1.1.34" evidence="9"/>
<evidence type="ECO:0000256" key="9">
    <source>
        <dbReference type="RuleBase" id="RU361219"/>
    </source>
</evidence>
<dbReference type="SUPFAM" id="SSF56542">
    <property type="entry name" value="Substrate-binding domain of HMG-CoA reductase"/>
    <property type="match status" value="1"/>
</dbReference>
<comment type="subcellular location">
    <subcellularLocation>
        <location evidence="1 9">Endoplasmic reticulum membrane</location>
        <topology evidence="1 9">Multi-pass membrane protein</topology>
    </subcellularLocation>
</comment>
<dbReference type="CDD" id="cd00643">
    <property type="entry name" value="HMG-CoA_reductase_classI"/>
    <property type="match status" value="1"/>
</dbReference>
<feature type="region of interest" description="Disordered" evidence="10">
    <location>
        <begin position="786"/>
        <end position="863"/>
    </location>
</feature>
<keyword evidence="13" id="KW-1185">Reference proteome</keyword>
<dbReference type="InterPro" id="IPR009023">
    <property type="entry name" value="HMG_CoA_Rdtase_NAD(P)-bd_sf"/>
</dbReference>
<evidence type="ECO:0000256" key="6">
    <source>
        <dbReference type="ARBA" id="ARBA00022989"/>
    </source>
</evidence>
<dbReference type="PRINTS" id="PR00071">
    <property type="entry name" value="HMGCOARDTASE"/>
</dbReference>
<evidence type="ECO:0000259" key="11">
    <source>
        <dbReference type="PROSITE" id="PS50156"/>
    </source>
</evidence>
<dbReference type="FunCoup" id="A0A4Q1BP88">
    <property type="interactions" value="155"/>
</dbReference>
<evidence type="ECO:0000256" key="2">
    <source>
        <dbReference type="ARBA" id="ARBA00007661"/>
    </source>
</evidence>
<dbReference type="SUPFAM" id="SSF55035">
    <property type="entry name" value="NAD-binding domain of HMG-CoA reductase"/>
    <property type="match status" value="1"/>
</dbReference>
<feature type="region of interest" description="Disordered" evidence="10">
    <location>
        <begin position="549"/>
        <end position="590"/>
    </location>
</feature>
<dbReference type="VEuPathDB" id="FungiDB:TREMEDRAFT_44404"/>
<dbReference type="GO" id="GO:0005789">
    <property type="term" value="C:endoplasmic reticulum membrane"/>
    <property type="evidence" value="ECO:0007669"/>
    <property type="project" value="UniProtKB-SubCell"/>
</dbReference>
<evidence type="ECO:0000256" key="4">
    <source>
        <dbReference type="ARBA" id="ARBA00022824"/>
    </source>
</evidence>
<dbReference type="Gene3D" id="3.90.770.10">
    <property type="entry name" value="3-hydroxy-3-methylglutaryl-coenzyme A Reductase, Chain A, domain 2"/>
    <property type="match status" value="1"/>
</dbReference>
<evidence type="ECO:0000313" key="12">
    <source>
        <dbReference type="EMBL" id="RXK39610.1"/>
    </source>
</evidence>
<dbReference type="Pfam" id="PF12349">
    <property type="entry name" value="Sterol-sensing"/>
    <property type="match status" value="1"/>
</dbReference>
<dbReference type="InterPro" id="IPR053958">
    <property type="entry name" value="HMGCR/SNAP/NPC1-like_SSD"/>
</dbReference>
<dbReference type="Pfam" id="PF00368">
    <property type="entry name" value="HMG-CoA_red"/>
    <property type="match status" value="1"/>
</dbReference>
<keyword evidence="5 9" id="KW-0521">NADP</keyword>
<organism evidence="12 13">
    <name type="scientific">Tremella mesenterica</name>
    <name type="common">Jelly fungus</name>
    <dbReference type="NCBI Taxonomy" id="5217"/>
    <lineage>
        <taxon>Eukaryota</taxon>
        <taxon>Fungi</taxon>
        <taxon>Dikarya</taxon>
        <taxon>Basidiomycota</taxon>
        <taxon>Agaricomycotina</taxon>
        <taxon>Tremellomycetes</taxon>
        <taxon>Tremellales</taxon>
        <taxon>Tremellaceae</taxon>
        <taxon>Tremella</taxon>
    </lineage>
</organism>
<comment type="pathway">
    <text evidence="9">Metabolic intermediate biosynthesis; (R)-mevalonate biosynthesis; (R)-mevalonate from acetyl-CoA: step 3/3.</text>
</comment>
<dbReference type="PROSITE" id="PS50065">
    <property type="entry name" value="HMG_COA_REDUCTASE_4"/>
    <property type="match status" value="1"/>
</dbReference>
<dbReference type="OrthoDB" id="310654at2759"/>
<accession>A0A4Q1BP88</accession>
<dbReference type="PROSITE" id="PS50156">
    <property type="entry name" value="SSD"/>
    <property type="match status" value="1"/>
</dbReference>
<name>A0A4Q1BP88_TREME</name>
<evidence type="ECO:0000313" key="13">
    <source>
        <dbReference type="Proteomes" id="UP000289152"/>
    </source>
</evidence>
<evidence type="ECO:0000256" key="10">
    <source>
        <dbReference type="SAM" id="MobiDB-lite"/>
    </source>
</evidence>
<dbReference type="Proteomes" id="UP000289152">
    <property type="component" value="Unassembled WGS sequence"/>
</dbReference>
<dbReference type="PROSITE" id="PS00066">
    <property type="entry name" value="HMG_COA_REDUCTASE_1"/>
    <property type="match status" value="1"/>
</dbReference>
<feature type="region of interest" description="Disordered" evidence="10">
    <location>
        <begin position="1374"/>
        <end position="1456"/>
    </location>
</feature>
<comment type="similarity">
    <text evidence="2 9">Belongs to the HMG-CoA reductase family.</text>
</comment>
<evidence type="ECO:0000256" key="7">
    <source>
        <dbReference type="ARBA" id="ARBA00023002"/>
    </source>
</evidence>
<keyword evidence="3 9" id="KW-0812">Transmembrane</keyword>
<feature type="transmembrane region" description="Helical" evidence="9">
    <location>
        <begin position="330"/>
        <end position="354"/>
    </location>
</feature>
<feature type="transmembrane region" description="Helical" evidence="9">
    <location>
        <begin position="496"/>
        <end position="520"/>
    </location>
</feature>
<dbReference type="STRING" id="5217.A0A4Q1BP88"/>
<comment type="catalytic activity">
    <reaction evidence="9">
        <text>(R)-mevalonate + 2 NADP(+) + CoA = (3S)-3-hydroxy-3-methylglutaryl-CoA + 2 NADPH + 2 H(+)</text>
        <dbReference type="Rhea" id="RHEA:15989"/>
        <dbReference type="ChEBI" id="CHEBI:15378"/>
        <dbReference type="ChEBI" id="CHEBI:36464"/>
        <dbReference type="ChEBI" id="CHEBI:43074"/>
        <dbReference type="ChEBI" id="CHEBI:57287"/>
        <dbReference type="ChEBI" id="CHEBI:57783"/>
        <dbReference type="ChEBI" id="CHEBI:58349"/>
        <dbReference type="EC" id="1.1.1.34"/>
    </reaction>
</comment>
<keyword evidence="7 9" id="KW-0560">Oxidoreductase</keyword>
<dbReference type="PANTHER" id="PTHR10572">
    <property type="entry name" value="3-HYDROXY-3-METHYLGLUTARYL-COENZYME A REDUCTASE"/>
    <property type="match status" value="1"/>
</dbReference>
<dbReference type="EMBL" id="SDIL01000029">
    <property type="protein sequence ID" value="RXK39610.1"/>
    <property type="molecule type" value="Genomic_DNA"/>
</dbReference>
<keyword evidence="4 9" id="KW-0256">Endoplasmic reticulum</keyword>
<gene>
    <name evidence="12" type="ORF">M231_03112</name>
</gene>
<sequence length="1473" mass="157410">MVRSALRSTLITLSSLASSAPIEIITATFVLVTLTYFQLLHAIKGSDFIHLPTTSPSPRPIHLIRLSHPSPLEDSPFISPSSTSLLGNNQFTTDNWTPIPASSFRRILEANVLEGGHVFPSELGGSSQDEKAQVVLIKQINLVREGEGDIEKWKNWLLNDLFVEVGGNKFTYQDLCFQCETNIIQHPLYSSQSTITLYLSPPTPEKPTLTYLNHLNRLPPFSPVGSNVTFRLASVSSSSWTFFPPLDGGGLFTGVGDGSTQSEKEDEDALVGLRNVRWFAYAARAFFMRFYALAKNADSADIFVVLLGYVLMHLTFVHLFINMRRLGSSFWLPFATLVSSIFGFLVSLLAAYLLNVPIDPVCLSEALPFLVITIGFDKPFLLARAVFQNPEIAPVAASPEMSPITDDFTKETGPNGAGLGLDLGTLHKELAPLERLQRLAEGKGVRWAAPVAAKQIVVDSVRKVGVGIVRDYALEIAVLSVGAASGIGGLREFCYLAALIMTADCVMLFSFYVAILTVMVEVHRIKLIRGPVKPRRAVKTIRRNSSASSLASNGDALSPTTPSIWSRISSKDRSSPSIWSRVSPNDRKEQPENPAVRLKLFLIISFLTLHILNLCTTLTEQTALKRHSTHSVQPLPARLDPTSPTLSPVLDALYASQPPETDMAVQILPPTQVVMSFDTFIPSRMASIDHFMSEWTLLVGDPVLSKWIVVALGISVMLNGYLLKGIASNSIGGKGPVAAAAQMLVGVFDSFDINTSNGTTSNGDLKKRRWSGGQHLEVYRQERMRESRGSIAGHLTPKYTQSNIPPYMPHPAPINEGERTPRGEQSTQNQGHIVVPSTPRVPILSSPPKPSSSRSSPNTGLIPTFGRRPLSEIVEIYAGGVGVSHLSDEEVILLVQKGKIAPYALEKTLKDLERSVRIRRAVISRTSLTQTLEASALPMAEYDYQQIIGACCENVIGYMPIPVGIAGPLMIDGQLLHIPMATTEGTLVASTSRGCKALNSGGGVTTVLTHDAMTRGPAIDFPNITMACSARLYIDSPIGFQTLKKAFDSTSRYARLQTLECAIAGRTLYVRFATSTGDAMGMNMISKGTEMALGKLKERYPEMQVLALSGNYCTDKKPAAINWIEGRGKSVVAEAIVPGETVEKVLKTTVKDLCHLNVKKNLIGSAMAGSIGGFNAHAANILTAIYLATGQDPAQNVESSNCMTLMEPINDGQDLLITVSMPSIEVGTVGGGTILSPQRAMLDMLGIAGAHPTIPGTNAQRLARIIAAAVMAGELSLMSALAAGHLIQAHMKHNRSAPATPGAATPGVFGMTAVKSGTSATSVASGVSVASGSSVLSGVGGMSTVNGVGGMSTVNGVGGPSGVNGAGINKVPSVSSLSSNSTAPARPANSNGINGISKANGTNDINSNEVHKVVNGSSPNKPKMERENTLTASSKMVKHDDDNWPGALPTPGLTPMKVEKEKGMSHESGHMGI</sequence>
<dbReference type="InterPro" id="IPR004554">
    <property type="entry name" value="HMG_CoA_Rdtase_eu_arc"/>
</dbReference>
<dbReference type="InterPro" id="IPR002202">
    <property type="entry name" value="HMG_CoA_Rdtase"/>
</dbReference>
<dbReference type="FunFam" id="3.30.70.420:FF:000001">
    <property type="entry name" value="3-hydroxy-3-methylglutaryl coenzyme A reductase"/>
    <property type="match status" value="1"/>
</dbReference>
<dbReference type="PROSITE" id="PS01192">
    <property type="entry name" value="HMG_COA_REDUCTASE_3"/>
    <property type="match status" value="1"/>
</dbReference>
<comment type="caution">
    <text evidence="12">The sequence shown here is derived from an EMBL/GenBank/DDBJ whole genome shotgun (WGS) entry which is preliminary data.</text>
</comment>
<dbReference type="NCBIfam" id="TIGR00533">
    <property type="entry name" value="HMG_CoA_R_NADP"/>
    <property type="match status" value="1"/>
</dbReference>
<dbReference type="UniPathway" id="UPA00058">
    <property type="reaction ID" value="UER00103"/>
</dbReference>
<feature type="transmembrane region" description="Helical" evidence="9">
    <location>
        <begin position="302"/>
        <end position="321"/>
    </location>
</feature>
<feature type="domain" description="SSD" evidence="11">
    <location>
        <begin position="301"/>
        <end position="518"/>
    </location>
</feature>
<dbReference type="GO" id="GO:0015936">
    <property type="term" value="P:coenzyme A metabolic process"/>
    <property type="evidence" value="ECO:0007669"/>
    <property type="project" value="InterPro"/>
</dbReference>
<evidence type="ECO:0000256" key="8">
    <source>
        <dbReference type="ARBA" id="ARBA00023136"/>
    </source>
</evidence>
<feature type="compositionally biased region" description="Polar residues" evidence="10">
    <location>
        <begin position="1388"/>
        <end position="1408"/>
    </location>
</feature>
<keyword evidence="8 9" id="KW-0472">Membrane</keyword>
<dbReference type="PROSITE" id="PS00318">
    <property type="entry name" value="HMG_COA_REDUCTASE_2"/>
    <property type="match status" value="1"/>
</dbReference>
<dbReference type="InterPro" id="IPR009029">
    <property type="entry name" value="HMG_CoA_Rdtase_sub-bd_dom_sf"/>
</dbReference>
<dbReference type="InterPro" id="IPR023074">
    <property type="entry name" value="HMG_CoA_Rdtase_cat_sf"/>
</dbReference>
<dbReference type="InterPro" id="IPR023076">
    <property type="entry name" value="HMG_CoA_Rdtase_CS"/>
</dbReference>
<dbReference type="GO" id="GO:0006696">
    <property type="term" value="P:ergosterol biosynthetic process"/>
    <property type="evidence" value="ECO:0007669"/>
    <property type="project" value="TreeGrafter"/>
</dbReference>
<protein>
    <recommendedName>
        <fullName evidence="9">3-hydroxy-3-methylglutaryl coenzyme A reductase</fullName>
        <shortName evidence="9">HMG-CoA reductase</shortName>
        <ecNumber evidence="9">1.1.1.34</ecNumber>
    </recommendedName>
</protein>
<evidence type="ECO:0000256" key="3">
    <source>
        <dbReference type="ARBA" id="ARBA00022692"/>
    </source>
</evidence>